<keyword evidence="5" id="KW-1185">Reference proteome</keyword>
<dbReference type="GO" id="GO:0052689">
    <property type="term" value="F:carboxylic ester hydrolase activity"/>
    <property type="evidence" value="ECO:0007669"/>
    <property type="project" value="TreeGrafter"/>
</dbReference>
<accession>A0A1Q8RRL4</accession>
<feature type="domain" description="Carboxylesterase type B" evidence="3">
    <location>
        <begin position="32"/>
        <end position="362"/>
    </location>
</feature>
<evidence type="ECO:0000259" key="3">
    <source>
        <dbReference type="Pfam" id="PF00135"/>
    </source>
</evidence>
<reference evidence="4 5" key="1">
    <citation type="submission" date="2016-11" db="EMBL/GenBank/DDBJ databases">
        <title>Draft Genome Assembly of Colletotrichum chlorophyti a pathogen of herbaceous plants.</title>
        <authorList>
            <person name="Gan P."/>
            <person name="Narusaka M."/>
            <person name="Tsushima A."/>
            <person name="Narusaka Y."/>
            <person name="Takano Y."/>
            <person name="Shirasu K."/>
        </authorList>
    </citation>
    <scope>NUCLEOTIDE SEQUENCE [LARGE SCALE GENOMIC DNA]</scope>
    <source>
        <strain evidence="4 5">NTL11</strain>
    </source>
</reference>
<evidence type="ECO:0000256" key="1">
    <source>
        <dbReference type="ARBA" id="ARBA00005964"/>
    </source>
</evidence>
<dbReference type="InterPro" id="IPR050654">
    <property type="entry name" value="AChE-related_enzymes"/>
</dbReference>
<comment type="similarity">
    <text evidence="1">Belongs to the type-B carboxylesterase/lipase family.</text>
</comment>
<gene>
    <name evidence="4" type="ORF">CCHL11_04525</name>
</gene>
<dbReference type="Proteomes" id="UP000186583">
    <property type="component" value="Unassembled WGS sequence"/>
</dbReference>
<organism evidence="4 5">
    <name type="scientific">Colletotrichum chlorophyti</name>
    <dbReference type="NCBI Taxonomy" id="708187"/>
    <lineage>
        <taxon>Eukaryota</taxon>
        <taxon>Fungi</taxon>
        <taxon>Dikarya</taxon>
        <taxon>Ascomycota</taxon>
        <taxon>Pezizomycotina</taxon>
        <taxon>Sordariomycetes</taxon>
        <taxon>Hypocreomycetidae</taxon>
        <taxon>Glomerellales</taxon>
        <taxon>Glomerellaceae</taxon>
        <taxon>Colletotrichum</taxon>
    </lineage>
</organism>
<dbReference type="OrthoDB" id="408631at2759"/>
<keyword evidence="2" id="KW-0378">Hydrolase</keyword>
<dbReference type="InterPro" id="IPR002018">
    <property type="entry name" value="CarbesteraseB"/>
</dbReference>
<dbReference type="STRING" id="708187.A0A1Q8RRL4"/>
<sequence>MRARNTIVDTLGILVATCSLIAATPTLWTVGQSVETTSGIVQGHAASSAVQVSEYLGIPYAQPPIGVLRFQPPTRFAGSGTINGSAFGHQCMQPGVTGTIPDGFAQLGVPASAASVLTVLGDMGLQSEDCLTLNVWTKPQVGENKKAVLVWIHGGAFTTGSSRISANNGQFITDQTDVIMVSLNYRLNIFGFPGNPVSAPNLGLLDVRLAMQWVRDNVERFGGDVNRITMFGQSAGASLVDYYSYAYASDPIANGFIAMSGTANGFGVFTNQTANAKWFSVTSATGCGNNQTDPVAVNNCMLSKSSADIMAGMSASGFSAAGGTFFAPTVDDTLVFSDYSQRDSAKGGYIIGNDDNEAGLFKLAAPQFNETYWAGFNLIGFNCPAARRATRAASANHPTWRYRYFGNFPNMAITTTPASGAWHTSELPVLFDTAPQSPVASTLQETEIGKYFRNAWAAFAKDPTSGLLQFNGNESWPTYLADGSNVNRISFEEQRGTSLVAGSAFDKDCAFVGIPIS</sequence>
<dbReference type="SUPFAM" id="SSF53474">
    <property type="entry name" value="alpha/beta-Hydrolases"/>
    <property type="match status" value="1"/>
</dbReference>
<dbReference type="PANTHER" id="PTHR43918:SF4">
    <property type="entry name" value="CARBOXYLIC ESTER HYDROLASE"/>
    <property type="match status" value="1"/>
</dbReference>
<proteinExistence type="inferred from homology"/>
<dbReference type="Pfam" id="PF00135">
    <property type="entry name" value="COesterase"/>
    <property type="match status" value="2"/>
</dbReference>
<dbReference type="InterPro" id="IPR029058">
    <property type="entry name" value="AB_hydrolase_fold"/>
</dbReference>
<evidence type="ECO:0000313" key="4">
    <source>
        <dbReference type="EMBL" id="OLN86960.1"/>
    </source>
</evidence>
<dbReference type="AlphaFoldDB" id="A0A1Q8RRL4"/>
<evidence type="ECO:0000256" key="2">
    <source>
        <dbReference type="ARBA" id="ARBA00022801"/>
    </source>
</evidence>
<feature type="domain" description="Carboxylesterase type B" evidence="3">
    <location>
        <begin position="376"/>
        <end position="494"/>
    </location>
</feature>
<name>A0A1Q8RRL4_9PEZI</name>
<dbReference type="Gene3D" id="3.40.50.1820">
    <property type="entry name" value="alpha/beta hydrolase"/>
    <property type="match status" value="2"/>
</dbReference>
<protein>
    <submittedName>
        <fullName evidence="4">Cholinesterase 3</fullName>
    </submittedName>
</protein>
<dbReference type="PANTHER" id="PTHR43918">
    <property type="entry name" value="ACETYLCHOLINESTERASE"/>
    <property type="match status" value="1"/>
</dbReference>
<dbReference type="EMBL" id="MPGH01000108">
    <property type="protein sequence ID" value="OLN86960.1"/>
    <property type="molecule type" value="Genomic_DNA"/>
</dbReference>
<comment type="caution">
    <text evidence="4">The sequence shown here is derived from an EMBL/GenBank/DDBJ whole genome shotgun (WGS) entry which is preliminary data.</text>
</comment>
<evidence type="ECO:0000313" key="5">
    <source>
        <dbReference type="Proteomes" id="UP000186583"/>
    </source>
</evidence>